<comment type="function">
    <text evidence="10">Regulates leading edge dynamics and cell motility in fibroblasts. May be involved in cytokinesis and signal transduction.</text>
</comment>
<evidence type="ECO:0000256" key="13">
    <source>
        <dbReference type="RuleBase" id="RU280818"/>
    </source>
</evidence>
<dbReference type="STRING" id="333673.A0A3M0JAX8"/>
<evidence type="ECO:0000256" key="5">
    <source>
        <dbReference type="ARBA" id="ARBA00022574"/>
    </source>
</evidence>
<dbReference type="SMART" id="SM01167">
    <property type="entry name" value="DUF1900"/>
    <property type="match status" value="1"/>
</dbReference>
<dbReference type="OrthoDB" id="1850764at2759"/>
<feature type="compositionally biased region" description="Low complexity" evidence="14">
    <location>
        <begin position="417"/>
        <end position="429"/>
    </location>
</feature>
<evidence type="ECO:0000256" key="7">
    <source>
        <dbReference type="ARBA" id="ARBA00023054"/>
    </source>
</evidence>
<feature type="region of interest" description="Disordered" evidence="14">
    <location>
        <begin position="415"/>
        <end position="445"/>
    </location>
</feature>
<proteinExistence type="inferred from homology"/>
<keyword evidence="15" id="KW-0812">Transmembrane</keyword>
<gene>
    <name evidence="17" type="ORF">DUI87_25560</name>
</gene>
<evidence type="ECO:0000256" key="1">
    <source>
        <dbReference type="ARBA" id="ARBA00004529"/>
    </source>
</evidence>
<keyword evidence="6 13" id="KW-0677">Repeat</keyword>
<dbReference type="SUPFAM" id="SSF50978">
    <property type="entry name" value="WD40 repeat-like"/>
    <property type="match status" value="1"/>
</dbReference>
<dbReference type="SMART" id="SM00320">
    <property type="entry name" value="WD40"/>
    <property type="match status" value="3"/>
</dbReference>
<keyword evidence="4" id="KW-0597">Phosphoprotein</keyword>
<dbReference type="Gene3D" id="2.130.10.10">
    <property type="entry name" value="YVTN repeat-like/Quinoprotein amine dehydrogenase"/>
    <property type="match status" value="1"/>
</dbReference>
<dbReference type="EMBL" id="QRBI01000154">
    <property type="protein sequence ID" value="RMB98082.1"/>
    <property type="molecule type" value="Genomic_DNA"/>
</dbReference>
<dbReference type="InterPro" id="IPR015943">
    <property type="entry name" value="WD40/YVTN_repeat-like_dom_sf"/>
</dbReference>
<evidence type="ECO:0000259" key="16">
    <source>
        <dbReference type="SMART" id="SM01166"/>
    </source>
</evidence>
<feature type="repeat" description="WD" evidence="12">
    <location>
        <begin position="78"/>
        <end position="112"/>
    </location>
</feature>
<dbReference type="GO" id="GO:0016477">
    <property type="term" value="P:cell migration"/>
    <property type="evidence" value="ECO:0007669"/>
    <property type="project" value="TreeGrafter"/>
</dbReference>
<dbReference type="PROSITE" id="PS00678">
    <property type="entry name" value="WD_REPEATS_1"/>
    <property type="match status" value="1"/>
</dbReference>
<protein>
    <recommendedName>
        <fullName evidence="13">Coronin</fullName>
    </recommendedName>
</protein>
<accession>A0A3M0JAX8</accession>
<keyword evidence="8" id="KW-0009">Actin-binding</keyword>
<dbReference type="PROSITE" id="PS50082">
    <property type="entry name" value="WD_REPEATS_2"/>
    <property type="match status" value="3"/>
</dbReference>
<keyword evidence="5 12" id="KW-0853">WD repeat</keyword>
<sequence length="638" mass="69659">MSFRKVVRQSKFRHVFGQPVKTDQCYDDIRVSRVTWDSTFCAVNPSFVAIIVEASGGGAFLVLPLHKTGRIDKSYPTVCGHTGPVLDIDWCPHNDSVIASGSEDCTVMVWQIPENGLSQPLTEPVVVLEGHSKRVGIVTWHPTARNVLLSAGCDNVVLIWNVGTAEELYRLDGLHPDLIYSVSWSRDGSLFCTACKDKSVRVIDPRRGTVVAEKERAHEGARPMRAIFLADGKIFTTGFSRMSERQLALWDTENLEEPMGLQELDSSNGALLPFYDPDTNVVYVCGKGDSSIRYFEITEEPPYIHFLNTFTSKEPQRGMGWMPKRGLDVSKCEIARFYKLHERKCEPIIMTVPRKSDLFQDDLYPDTAGPEAAMEAEEWVAGRTAGPVLVSLRQAYVPSKQRDLKVSRRTLLHDSRAAATGATGATGATTPPPTPPAAPASARFSAPPVLGSSNATAAPRWHPVLLALVGPAAAGDPAGARNDRAVAALLGLLLCLALGLALAWHHLCRLSAGRYHPRPLGHRALELLRGQWHRLRSPEDPAAALGDGDGEVAVRDEAEELMPWSLERRPEQDEEDEQEEDEDEHEEDEAEAAPEGGESPLSEGEAKGGSAEALLSDLHAFSGTAAWGDDVRPHGTAL</sequence>
<organism evidence="17 18">
    <name type="scientific">Hirundo rustica rustica</name>
    <dbReference type="NCBI Taxonomy" id="333673"/>
    <lineage>
        <taxon>Eukaryota</taxon>
        <taxon>Metazoa</taxon>
        <taxon>Chordata</taxon>
        <taxon>Craniata</taxon>
        <taxon>Vertebrata</taxon>
        <taxon>Euteleostomi</taxon>
        <taxon>Archelosauria</taxon>
        <taxon>Archosauria</taxon>
        <taxon>Dinosauria</taxon>
        <taxon>Saurischia</taxon>
        <taxon>Theropoda</taxon>
        <taxon>Coelurosauria</taxon>
        <taxon>Aves</taxon>
        <taxon>Neognathae</taxon>
        <taxon>Neoaves</taxon>
        <taxon>Telluraves</taxon>
        <taxon>Australaves</taxon>
        <taxon>Passeriformes</taxon>
        <taxon>Sylvioidea</taxon>
        <taxon>Hirundinidae</taxon>
        <taxon>Hirundo</taxon>
    </lineage>
</organism>
<dbReference type="SMART" id="SM01166">
    <property type="entry name" value="DUF1899"/>
    <property type="match status" value="1"/>
</dbReference>
<evidence type="ECO:0000256" key="11">
    <source>
        <dbReference type="ARBA" id="ARBA00046901"/>
    </source>
</evidence>
<feature type="repeat" description="WD" evidence="12">
    <location>
        <begin position="128"/>
        <end position="170"/>
    </location>
</feature>
<keyword evidence="15" id="KW-0472">Membrane</keyword>
<dbReference type="PANTHER" id="PTHR10856:SF24">
    <property type="entry name" value="CORONIN-1B"/>
    <property type="match status" value="1"/>
</dbReference>
<keyword evidence="7" id="KW-0175">Coiled coil</keyword>
<keyword evidence="3" id="KW-0963">Cytoplasm</keyword>
<evidence type="ECO:0000256" key="2">
    <source>
        <dbReference type="ARBA" id="ARBA00009482"/>
    </source>
</evidence>
<dbReference type="GO" id="GO:0001725">
    <property type="term" value="C:stress fiber"/>
    <property type="evidence" value="ECO:0007669"/>
    <property type="project" value="UniProtKB-SubCell"/>
</dbReference>
<dbReference type="AlphaFoldDB" id="A0A3M0JAX8"/>
<evidence type="ECO:0000256" key="8">
    <source>
        <dbReference type="ARBA" id="ARBA00023203"/>
    </source>
</evidence>
<evidence type="ECO:0000256" key="3">
    <source>
        <dbReference type="ARBA" id="ARBA00022490"/>
    </source>
</evidence>
<keyword evidence="9" id="KW-0206">Cytoskeleton</keyword>
<comment type="subunit">
    <text evidence="11">Forms homooligomers, but does not form complexes with the other coronins. Interacts with Arp2/3 complex components, including ACTR2, ARPC1B and ARPC2. Binds actin.</text>
</comment>
<comment type="caution">
    <text evidence="17">The sequence shown here is derived from an EMBL/GenBank/DDBJ whole genome shotgun (WGS) entry which is preliminary data.</text>
</comment>
<reference evidence="17 18" key="1">
    <citation type="submission" date="2018-07" db="EMBL/GenBank/DDBJ databases">
        <title>A high quality draft genome assembly of the barn swallow (H. rustica rustica).</title>
        <authorList>
            <person name="Formenti G."/>
            <person name="Chiara M."/>
            <person name="Poveda L."/>
            <person name="Francoijs K.-J."/>
            <person name="Bonisoli-Alquati A."/>
            <person name="Canova L."/>
            <person name="Gianfranceschi L."/>
            <person name="Horner D.S."/>
            <person name="Saino N."/>
        </authorList>
    </citation>
    <scope>NUCLEOTIDE SEQUENCE [LARGE SCALE GENOMIC DNA]</scope>
    <source>
        <strain evidence="17">Chelidonia</strain>
        <tissue evidence="17">Blood</tissue>
    </source>
</reference>
<feature type="region of interest" description="Disordered" evidence="14">
    <location>
        <begin position="560"/>
        <end position="613"/>
    </location>
</feature>
<comment type="similarity">
    <text evidence="2 13">Belongs to the WD repeat coronin family.</text>
</comment>
<evidence type="ECO:0000256" key="14">
    <source>
        <dbReference type="SAM" id="MobiDB-lite"/>
    </source>
</evidence>
<dbReference type="InterPro" id="IPR001680">
    <property type="entry name" value="WD40_rpt"/>
</dbReference>
<feature type="compositionally biased region" description="Acidic residues" evidence="14">
    <location>
        <begin position="572"/>
        <end position="592"/>
    </location>
</feature>
<feature type="domain" description="DUF1899" evidence="16">
    <location>
        <begin position="5"/>
        <end position="69"/>
    </location>
</feature>
<evidence type="ECO:0000256" key="4">
    <source>
        <dbReference type="ARBA" id="ARBA00022553"/>
    </source>
</evidence>
<dbReference type="InterPro" id="IPR015048">
    <property type="entry name" value="DUF1899"/>
</dbReference>
<dbReference type="PROSITE" id="PS50294">
    <property type="entry name" value="WD_REPEATS_REGION"/>
    <property type="match status" value="2"/>
</dbReference>
<dbReference type="InterPro" id="IPR015505">
    <property type="entry name" value="Coronin"/>
</dbReference>
<comment type="subcellular location">
    <subcellularLocation>
        <location evidence="1">Cytoplasm</location>
        <location evidence="1">Cytoskeleton</location>
        <location evidence="1">Stress fiber</location>
    </subcellularLocation>
</comment>
<evidence type="ECO:0000256" key="6">
    <source>
        <dbReference type="ARBA" id="ARBA00022737"/>
    </source>
</evidence>
<dbReference type="Pfam" id="PF16300">
    <property type="entry name" value="WD40_4"/>
    <property type="match status" value="1"/>
</dbReference>
<dbReference type="FunFam" id="2.130.10.10:FF:000003">
    <property type="entry name" value="Coronin"/>
    <property type="match status" value="1"/>
</dbReference>
<dbReference type="InterPro" id="IPR036322">
    <property type="entry name" value="WD40_repeat_dom_sf"/>
</dbReference>
<dbReference type="Pfam" id="PF15713">
    <property type="entry name" value="PTPRCAP"/>
    <property type="match status" value="1"/>
</dbReference>
<evidence type="ECO:0000256" key="12">
    <source>
        <dbReference type="PROSITE-ProRule" id="PRU00221"/>
    </source>
</evidence>
<feature type="repeat" description="WD" evidence="12">
    <location>
        <begin position="175"/>
        <end position="213"/>
    </location>
</feature>
<evidence type="ECO:0000313" key="18">
    <source>
        <dbReference type="Proteomes" id="UP000269221"/>
    </source>
</evidence>
<keyword evidence="18" id="KW-1185">Reference proteome</keyword>
<dbReference type="InterPro" id="IPR016553">
    <property type="entry name" value="PTPRCAP"/>
</dbReference>
<dbReference type="InterPro" id="IPR019775">
    <property type="entry name" value="WD40_repeat_CS"/>
</dbReference>
<keyword evidence="15" id="KW-1133">Transmembrane helix</keyword>
<evidence type="ECO:0000313" key="17">
    <source>
        <dbReference type="EMBL" id="RMB98082.1"/>
    </source>
</evidence>
<name>A0A3M0JAX8_HIRRU</name>
<feature type="transmembrane region" description="Helical" evidence="15">
    <location>
        <begin position="485"/>
        <end position="504"/>
    </location>
</feature>
<dbReference type="Pfam" id="PF08953">
    <property type="entry name" value="DUF1899"/>
    <property type="match status" value="1"/>
</dbReference>
<dbReference type="Pfam" id="PF00400">
    <property type="entry name" value="WD40"/>
    <property type="match status" value="3"/>
</dbReference>
<dbReference type="GO" id="GO:0051015">
    <property type="term" value="F:actin filament binding"/>
    <property type="evidence" value="ECO:0007669"/>
    <property type="project" value="TreeGrafter"/>
</dbReference>
<dbReference type="PANTHER" id="PTHR10856">
    <property type="entry name" value="CORONIN"/>
    <property type="match status" value="1"/>
</dbReference>
<evidence type="ECO:0000256" key="15">
    <source>
        <dbReference type="SAM" id="Phobius"/>
    </source>
</evidence>
<dbReference type="GO" id="GO:0007015">
    <property type="term" value="P:actin filament organization"/>
    <property type="evidence" value="ECO:0007669"/>
    <property type="project" value="TreeGrafter"/>
</dbReference>
<evidence type="ECO:0000256" key="9">
    <source>
        <dbReference type="ARBA" id="ARBA00023212"/>
    </source>
</evidence>
<evidence type="ECO:0000256" key="10">
    <source>
        <dbReference type="ARBA" id="ARBA00024891"/>
    </source>
</evidence>
<dbReference type="Proteomes" id="UP000269221">
    <property type="component" value="Unassembled WGS sequence"/>
</dbReference>
<feature type="compositionally biased region" description="Low complexity" evidence="14">
    <location>
        <begin position="593"/>
        <end position="603"/>
    </location>
</feature>